<evidence type="ECO:0000256" key="7">
    <source>
        <dbReference type="ARBA" id="ARBA00023125"/>
    </source>
</evidence>
<feature type="binding site" evidence="8">
    <location>
        <position position="220"/>
    </location>
    <ligand>
        <name>Mn(2+)</name>
        <dbReference type="ChEBI" id="CHEBI:29035"/>
    </ligand>
</feature>
<accession>A0A9X2UI43</accession>
<dbReference type="GO" id="GO:0004520">
    <property type="term" value="F:DNA endonuclease activity"/>
    <property type="evidence" value="ECO:0007669"/>
    <property type="project" value="InterPro"/>
</dbReference>
<keyword evidence="3 8" id="KW-0255">Endonuclease</keyword>
<dbReference type="InterPro" id="IPR019851">
    <property type="entry name" value="CRISPR-assoc_Cas1_ECOLI"/>
</dbReference>
<comment type="similarity">
    <text evidence="8">Belongs to the CRISPR-associated endonuclease Cas1 family.</text>
</comment>
<dbReference type="InterPro" id="IPR042206">
    <property type="entry name" value="CRISPR-assoc_Cas1_C"/>
</dbReference>
<dbReference type="NCBIfam" id="TIGR03638">
    <property type="entry name" value="cas1_ECOLI"/>
    <property type="match status" value="1"/>
</dbReference>
<comment type="subunit">
    <text evidence="8">Homodimer, forms a heterotetramer with a Cas2 homodimer.</text>
</comment>
<dbReference type="RefSeq" id="WP_118829596.1">
    <property type="nucleotide sequence ID" value="NZ_CP030363.1"/>
</dbReference>
<dbReference type="InterPro" id="IPR002729">
    <property type="entry name" value="CRISPR-assoc_Cas1"/>
</dbReference>
<evidence type="ECO:0000256" key="6">
    <source>
        <dbReference type="ARBA" id="ARBA00023118"/>
    </source>
</evidence>
<keyword evidence="5 8" id="KW-0460">Magnesium</keyword>
<dbReference type="Gene3D" id="1.20.120.920">
    <property type="entry name" value="CRISPR-associated endonuclease Cas1, C-terminal domain"/>
    <property type="match status" value="1"/>
</dbReference>
<dbReference type="GO" id="GO:0016787">
    <property type="term" value="F:hydrolase activity"/>
    <property type="evidence" value="ECO:0007669"/>
    <property type="project" value="UniProtKB-KW"/>
</dbReference>
<sequence>MPLKGRLGLETARVPHADRHGLMWLERGRLAVEDGNLVFTTAGFADLEAGAYDIPYQQVSNILLGPGGVVSHDALRILARRDTGLLAVGSKGVRLYATSMPFGPDSAKRARTHAALWADEESRVDVARKMYRIRLGGELPAHQRDLDSLRGIEGRRVKKVYQNLADQHGVEWNGRRYDRNDPDSNDTVNHAINHAVTAVYASAQIAVAVTGTVPELGFIHESSGRAFALDIADLFRSSVTLPIAFRAAKKVQRQPGRDIEPTARKMAGTTLRDDDVIPDMIDQIKEVLDTDTDDDRGNA</sequence>
<name>A0A9X2UI43_9BACT</name>
<dbReference type="GeneID" id="83729916"/>
<dbReference type="Pfam" id="PF01867">
    <property type="entry name" value="Cas_Cas1"/>
    <property type="match status" value="1"/>
</dbReference>
<dbReference type="Proteomes" id="UP001155034">
    <property type="component" value="Unassembled WGS sequence"/>
</dbReference>
<evidence type="ECO:0000313" key="9">
    <source>
        <dbReference type="EMBL" id="MCS3866597.1"/>
    </source>
</evidence>
<dbReference type="PANTHER" id="PTHR34353">
    <property type="entry name" value="CRISPR-ASSOCIATED ENDONUCLEASE CAS1 1"/>
    <property type="match status" value="1"/>
</dbReference>
<evidence type="ECO:0000256" key="5">
    <source>
        <dbReference type="ARBA" id="ARBA00022842"/>
    </source>
</evidence>
<dbReference type="EC" id="3.1.-.-" evidence="8"/>
<dbReference type="GO" id="GO:0046872">
    <property type="term" value="F:metal ion binding"/>
    <property type="evidence" value="ECO:0007669"/>
    <property type="project" value="UniProtKB-UniRule"/>
</dbReference>
<feature type="binding site" evidence="8">
    <location>
        <position position="153"/>
    </location>
    <ligand>
        <name>Mn(2+)</name>
        <dbReference type="ChEBI" id="CHEBI:29035"/>
    </ligand>
</feature>
<proteinExistence type="inferred from homology"/>
<organism evidence="9 10">
    <name type="scientific">Salinibacter ruber</name>
    <dbReference type="NCBI Taxonomy" id="146919"/>
    <lineage>
        <taxon>Bacteria</taxon>
        <taxon>Pseudomonadati</taxon>
        <taxon>Rhodothermota</taxon>
        <taxon>Rhodothermia</taxon>
        <taxon>Rhodothermales</taxon>
        <taxon>Salinibacteraceae</taxon>
        <taxon>Salinibacter</taxon>
    </lineage>
</organism>
<comment type="function">
    <text evidence="8">CRISPR (clustered regularly interspaced short palindromic repeat), is an adaptive immune system that provides protection against mobile genetic elements (viruses, transposable elements and conjugative plasmids). CRISPR clusters contain spacers, sequences complementary to antecedent mobile elements, and target invading nucleic acids. CRISPR clusters are transcribed and processed into CRISPR RNA (crRNA). Acts as a dsDNA endonuclease. Involved in the integration of spacer DNA into the CRISPR cassette.</text>
</comment>
<dbReference type="Gene3D" id="3.100.10.20">
    <property type="entry name" value="CRISPR-associated endonuclease Cas1, N-terminal domain"/>
    <property type="match status" value="1"/>
</dbReference>
<dbReference type="EMBL" id="JANTYZ010000015">
    <property type="protein sequence ID" value="MCS3866597.1"/>
    <property type="molecule type" value="Genomic_DNA"/>
</dbReference>
<dbReference type="PANTHER" id="PTHR34353:SF3">
    <property type="entry name" value="CRISPR-ASSOCIATED ENDONUCLEASE CAS1"/>
    <property type="match status" value="1"/>
</dbReference>
<keyword evidence="6 8" id="KW-0051">Antiviral defense</keyword>
<dbReference type="GO" id="GO:0003677">
    <property type="term" value="F:DNA binding"/>
    <property type="evidence" value="ECO:0007669"/>
    <property type="project" value="UniProtKB-KW"/>
</dbReference>
<evidence type="ECO:0000256" key="1">
    <source>
        <dbReference type="ARBA" id="ARBA00022722"/>
    </source>
</evidence>
<evidence type="ECO:0000313" key="10">
    <source>
        <dbReference type="Proteomes" id="UP001155034"/>
    </source>
</evidence>
<dbReference type="GO" id="GO:0043571">
    <property type="term" value="P:maintenance of CRISPR repeat elements"/>
    <property type="evidence" value="ECO:0007669"/>
    <property type="project" value="UniProtKB-UniRule"/>
</dbReference>
<evidence type="ECO:0000256" key="4">
    <source>
        <dbReference type="ARBA" id="ARBA00022801"/>
    </source>
</evidence>
<keyword evidence="2 8" id="KW-0479">Metal-binding</keyword>
<evidence type="ECO:0000256" key="2">
    <source>
        <dbReference type="ARBA" id="ARBA00022723"/>
    </source>
</evidence>
<dbReference type="InterPro" id="IPR042211">
    <property type="entry name" value="CRISPR-assoc_Cas1_N"/>
</dbReference>
<dbReference type="NCBIfam" id="TIGR00287">
    <property type="entry name" value="cas1"/>
    <property type="match status" value="1"/>
</dbReference>
<evidence type="ECO:0000256" key="3">
    <source>
        <dbReference type="ARBA" id="ARBA00022759"/>
    </source>
</evidence>
<evidence type="ECO:0000256" key="8">
    <source>
        <dbReference type="HAMAP-Rule" id="MF_01470"/>
    </source>
</evidence>
<dbReference type="HAMAP" id="MF_01470">
    <property type="entry name" value="Cas1"/>
    <property type="match status" value="1"/>
</dbReference>
<comment type="cofactor">
    <cofactor evidence="8">
        <name>Mg(2+)</name>
        <dbReference type="ChEBI" id="CHEBI:18420"/>
    </cofactor>
    <cofactor evidence="8">
        <name>Mn(2+)</name>
        <dbReference type="ChEBI" id="CHEBI:29035"/>
    </cofactor>
</comment>
<keyword evidence="7 8" id="KW-0238">DNA-binding</keyword>
<dbReference type="InterPro" id="IPR050646">
    <property type="entry name" value="Cas1"/>
</dbReference>
<keyword evidence="8" id="KW-0464">Manganese</keyword>
<keyword evidence="1 8" id="KW-0540">Nuclease</keyword>
<protein>
    <recommendedName>
        <fullName evidence="8">CRISPR-associated endonuclease Cas1</fullName>
        <ecNumber evidence="8">3.1.-.-</ecNumber>
    </recommendedName>
</protein>
<feature type="binding site" evidence="8">
    <location>
        <position position="233"/>
    </location>
    <ligand>
        <name>Mn(2+)</name>
        <dbReference type="ChEBI" id="CHEBI:29035"/>
    </ligand>
</feature>
<dbReference type="AlphaFoldDB" id="A0A9X2UI43"/>
<comment type="caution">
    <text evidence="9">The sequence shown here is derived from an EMBL/GenBank/DDBJ whole genome shotgun (WGS) entry which is preliminary data.</text>
</comment>
<reference evidence="9" key="1">
    <citation type="submission" date="2022-08" db="EMBL/GenBank/DDBJ databases">
        <title>Genomic Encyclopedia of Type Strains, Phase V (KMG-V): Genome sequencing to study the core and pangenomes of soil and plant-associated prokaryotes.</title>
        <authorList>
            <person name="Whitman W."/>
        </authorList>
    </citation>
    <scope>NUCLEOTIDE SEQUENCE</scope>
    <source>
        <strain evidence="9">SP2016B</strain>
    </source>
</reference>
<dbReference type="GO" id="GO:0051607">
    <property type="term" value="P:defense response to virus"/>
    <property type="evidence" value="ECO:0007669"/>
    <property type="project" value="UniProtKB-UniRule"/>
</dbReference>
<gene>
    <name evidence="8" type="primary">cas1</name>
    <name evidence="9" type="ORF">GGP82_003175</name>
</gene>
<keyword evidence="4 8" id="KW-0378">Hydrolase</keyword>